<proteinExistence type="predicted"/>
<dbReference type="EMBL" id="ML996116">
    <property type="protein sequence ID" value="KAF2737439.1"/>
    <property type="molecule type" value="Genomic_DNA"/>
</dbReference>
<reference evidence="2" key="1">
    <citation type="journal article" date="2020" name="Stud. Mycol.">
        <title>101 Dothideomycetes genomes: a test case for predicting lifestyles and emergence of pathogens.</title>
        <authorList>
            <person name="Haridas S."/>
            <person name="Albert R."/>
            <person name="Binder M."/>
            <person name="Bloem J."/>
            <person name="Labutti K."/>
            <person name="Salamov A."/>
            <person name="Andreopoulos B."/>
            <person name="Baker S."/>
            <person name="Barry K."/>
            <person name="Bills G."/>
            <person name="Bluhm B."/>
            <person name="Cannon C."/>
            <person name="Castanera R."/>
            <person name="Culley D."/>
            <person name="Daum C."/>
            <person name="Ezra D."/>
            <person name="Gonzalez J."/>
            <person name="Henrissat B."/>
            <person name="Kuo A."/>
            <person name="Liang C."/>
            <person name="Lipzen A."/>
            <person name="Lutzoni F."/>
            <person name="Magnuson J."/>
            <person name="Mondo S."/>
            <person name="Nolan M."/>
            <person name="Ohm R."/>
            <person name="Pangilinan J."/>
            <person name="Park H.-J."/>
            <person name="Ramirez L."/>
            <person name="Alfaro M."/>
            <person name="Sun H."/>
            <person name="Tritt A."/>
            <person name="Yoshinaga Y."/>
            <person name="Zwiers L.-H."/>
            <person name="Turgeon B."/>
            <person name="Goodwin S."/>
            <person name="Spatafora J."/>
            <person name="Crous P."/>
            <person name="Grigoriev I."/>
        </authorList>
    </citation>
    <scope>NUCLEOTIDE SEQUENCE</scope>
    <source>
        <strain evidence="2">CBS 125425</strain>
    </source>
</reference>
<gene>
    <name evidence="2" type="ORF">EJ04DRAFT_561598</name>
</gene>
<feature type="compositionally biased region" description="Basic and acidic residues" evidence="1">
    <location>
        <begin position="32"/>
        <end position="44"/>
    </location>
</feature>
<feature type="compositionally biased region" description="Low complexity" evidence="1">
    <location>
        <begin position="99"/>
        <end position="108"/>
    </location>
</feature>
<organism evidence="2 3">
    <name type="scientific">Polyplosphaeria fusca</name>
    <dbReference type="NCBI Taxonomy" id="682080"/>
    <lineage>
        <taxon>Eukaryota</taxon>
        <taxon>Fungi</taxon>
        <taxon>Dikarya</taxon>
        <taxon>Ascomycota</taxon>
        <taxon>Pezizomycotina</taxon>
        <taxon>Dothideomycetes</taxon>
        <taxon>Pleosporomycetidae</taxon>
        <taxon>Pleosporales</taxon>
        <taxon>Tetraplosphaeriaceae</taxon>
        <taxon>Polyplosphaeria</taxon>
    </lineage>
</organism>
<sequence>MPQRNSSPAPPRRRRRRRHHHPSPQPPANPHTRNDSTVDDLLHMIDDHLAQTLARDHAPHPSSRGTMFVDWNGEGDSEPVVSYRNDPRPAPTAPPVPAALPAAASSSSVRQTPTPSTHRPQPDSQHQRRHRHPHRDAPLWIQGFDPATSLAYDYDGRVFHVYRDGGASAVSEYFAVDAGVVESGGAWRVVGDSEEEGGERTGRRGRVVEFVKRVLGRLREGGFLRERE</sequence>
<keyword evidence="3" id="KW-1185">Reference proteome</keyword>
<feature type="region of interest" description="Disordered" evidence="1">
    <location>
        <begin position="1"/>
        <end position="44"/>
    </location>
</feature>
<dbReference type="Proteomes" id="UP000799444">
    <property type="component" value="Unassembled WGS sequence"/>
</dbReference>
<comment type="caution">
    <text evidence="2">The sequence shown here is derived from an EMBL/GenBank/DDBJ whole genome shotgun (WGS) entry which is preliminary data.</text>
</comment>
<protein>
    <submittedName>
        <fullName evidence="2">Uncharacterized protein</fullName>
    </submittedName>
</protein>
<evidence type="ECO:0000256" key="1">
    <source>
        <dbReference type="SAM" id="MobiDB-lite"/>
    </source>
</evidence>
<accession>A0A9P4R2H4</accession>
<feature type="compositionally biased region" description="Pro residues" evidence="1">
    <location>
        <begin position="88"/>
        <end position="98"/>
    </location>
</feature>
<evidence type="ECO:0000313" key="3">
    <source>
        <dbReference type="Proteomes" id="UP000799444"/>
    </source>
</evidence>
<dbReference type="OrthoDB" id="3799947at2759"/>
<feature type="compositionally biased region" description="Basic residues" evidence="1">
    <location>
        <begin position="11"/>
        <end position="22"/>
    </location>
</feature>
<evidence type="ECO:0000313" key="2">
    <source>
        <dbReference type="EMBL" id="KAF2737439.1"/>
    </source>
</evidence>
<name>A0A9P4R2H4_9PLEO</name>
<feature type="region of interest" description="Disordered" evidence="1">
    <location>
        <begin position="78"/>
        <end position="140"/>
    </location>
</feature>
<dbReference type="AlphaFoldDB" id="A0A9P4R2H4"/>